<sequence length="196" mass="21394">MGATVEALEHYRSSGSLSGFESGVVDGISYEMTNAILGIATNADEADLTIEWDKTSAPPTNLENRFEFRASDVPTLAQAAIKLAEDQSISQVSITGRVHLLAKKQAGSPGVFGVDSLLSTGPRKVRVRLADDEDYHEAIRAHEEDLAIQVSGRLEKEGNLSWLYDATVIRTLGPLDEYETSRRSHSEANTDQLDLF</sequence>
<keyword evidence="2" id="KW-1185">Reference proteome</keyword>
<name>A0ABX5ZMQ8_STRTE</name>
<reference evidence="1 2" key="1">
    <citation type="submission" date="2019-09" db="EMBL/GenBank/DDBJ databases">
        <title>Draft genome sequence of the Ebosin-producing strain Streptomyces sp. 139.</title>
        <authorList>
            <person name="Ai L."/>
            <person name="Geng M."/>
            <person name="Ma M."/>
            <person name="Bai L."/>
        </authorList>
    </citation>
    <scope>NUCLEOTIDE SEQUENCE [LARGE SCALE GENOMIC DNA]</scope>
    <source>
        <strain evidence="1 2">139</strain>
    </source>
</reference>
<evidence type="ECO:0000313" key="1">
    <source>
        <dbReference type="EMBL" id="QER84741.1"/>
    </source>
</evidence>
<accession>A0ABX5ZMQ8</accession>
<gene>
    <name evidence="1" type="ORF">F3L20_01670</name>
</gene>
<protein>
    <submittedName>
        <fullName evidence="1">Uncharacterized protein</fullName>
    </submittedName>
</protein>
<dbReference type="RefSeq" id="WP_150151419.1">
    <property type="nucleotide sequence ID" value="NZ_CP043959.1"/>
</dbReference>
<proteinExistence type="predicted"/>
<organism evidence="1 2">
    <name type="scientific">Streptomyces tendae</name>
    <dbReference type="NCBI Taxonomy" id="1932"/>
    <lineage>
        <taxon>Bacteria</taxon>
        <taxon>Bacillati</taxon>
        <taxon>Actinomycetota</taxon>
        <taxon>Actinomycetes</taxon>
        <taxon>Kitasatosporales</taxon>
        <taxon>Streptomycetaceae</taxon>
        <taxon>Streptomyces</taxon>
    </lineage>
</organism>
<dbReference type="EMBL" id="CP043959">
    <property type="protein sequence ID" value="QER84741.1"/>
    <property type="molecule type" value="Genomic_DNA"/>
</dbReference>
<evidence type="ECO:0000313" key="2">
    <source>
        <dbReference type="Proteomes" id="UP000324308"/>
    </source>
</evidence>
<dbReference type="Proteomes" id="UP000324308">
    <property type="component" value="Chromosome"/>
</dbReference>